<protein>
    <submittedName>
        <fullName evidence="2">CHAT domain-containing protein</fullName>
    </submittedName>
</protein>
<feature type="domain" description="CHAT" evidence="1">
    <location>
        <begin position="1011"/>
        <end position="1277"/>
    </location>
</feature>
<comment type="caution">
    <text evidence="2">The sequence shown here is derived from an EMBL/GenBank/DDBJ whole genome shotgun (WGS) entry which is preliminary data.</text>
</comment>
<evidence type="ECO:0000259" key="1">
    <source>
        <dbReference type="Pfam" id="PF12770"/>
    </source>
</evidence>
<dbReference type="EMBL" id="SNXZ01000012">
    <property type="protein sequence ID" value="TDP89617.1"/>
    <property type="molecule type" value="Genomic_DNA"/>
</dbReference>
<evidence type="ECO:0000313" key="2">
    <source>
        <dbReference type="EMBL" id="TDP89617.1"/>
    </source>
</evidence>
<sequence>MIRISRRLLIRVGVTVARAAERRETPWPLSRPVIRSALRCGASAEDRITLLVGMAAVHAADVQRGRGGEASARAAVAALAEAVGADPAEQQVRAGLLIKLSEAHARVHAVTGDEDASAEAVRAARAAVVSAAAVHSVDLLDFLVVWFAELADLFDDTDLLDDSVAAARAGLAAGGTSLFNFGSVLRLRFEREGHADDLTEAERILTDAAAISADHGLTPAELLSELGHVLDLRHQMTDDPADAFRAADVWREAVASTDPADGWARARHAALANALLVSHQLGGPAALDDVLAQVREALGPGLDEPDYETCHIAATVLLSWQQLQDQNASERLAEAETAARRAVVAAGGDDRLAADALDLLARVLHALFLDNGDRDRVDEAVTISTDILAYPVGSADDEAGRLVNLSVSLLDRYAAFGDSADLEQAIATRRRALAALPSDHHDRARYLTNLSVALCQRYQIMGTTEDLREAVLHGRAAVAATNHTGIERAQVLSNLGNALYHHYTRFGDLRDLDEDIDLLRQAVACVPVRDAAVAPIMSSLATGLRLRHERLGTLDDLREALGTLADARRISTPSDVDAVITDAHGITLYAMGEATGEQGWRSQAIDVLSSVVIGSRKDADLPRRLGNLMSFFGPGTAFDDEAVASRVDAVLAVAEEVIGALPDEDPRLSGLRVNLALVLHARRRPEDTARLIREVEEAIRIIPPDHPDRAEWSTALGAILRDVATRTGDPRELASAERCLRDAARAETAIPVVRLRAGRAWGELAAQRGDTATAADAFGLAVEQLAMLAPARLERRDAQRWLAEVAGLATSAAAMCLNNGDARRAVTFLELGRGVLLNRALGIRDDISLLRDADPSLAVDFDHARSEVDALDRPEQVGVVIDVEPVGVQARARTAADSRRERRRDAVGRLAEVIDRIRLVPGFSAFPGAQALDDVLDGAVSGTVAVVNVSQYRCDAILLGKGGPRVVPLWVREEDVTRMVLDLHESVVTANDLTVLAPARAAAEDRMTQVLDELWTSVVGRILEAVPVAERTDTITWVPTGALALLPLHAAAAADRSDSALDRFVSSYAPTITALEHVRHRQHGAQSGRRPVVVVSSRNDWARPLHYATDEAVEVAGWHRVAPVDASTANRQELLSALSAATDLHLAVHAVSDLEDPSRSWLRLGTTRLDVAEVAALDVRHAWLAYLSACETTLTSGELADEAIHLTGAFQLAGFPHVVGTLWRIPDAVAARAARTFYSEVRRSSCTPSEAAHRTSLYLRDRYGGSPAAWAGYVHFGA</sequence>
<evidence type="ECO:0000313" key="3">
    <source>
        <dbReference type="Proteomes" id="UP000295444"/>
    </source>
</evidence>
<name>A0A4R6RTG5_LABRH</name>
<dbReference type="Proteomes" id="UP000295444">
    <property type="component" value="Unassembled WGS sequence"/>
</dbReference>
<dbReference type="Pfam" id="PF12770">
    <property type="entry name" value="CHAT"/>
    <property type="match status" value="1"/>
</dbReference>
<dbReference type="RefSeq" id="WP_133854319.1">
    <property type="nucleotide sequence ID" value="NZ_SNXZ01000012.1"/>
</dbReference>
<accession>A0A4R6RTG5</accession>
<dbReference type="OrthoDB" id="3206999at2"/>
<reference evidence="2 3" key="1">
    <citation type="submission" date="2019-03" db="EMBL/GenBank/DDBJ databases">
        <title>Genomic Encyclopedia of Type Strains, Phase IV (KMG-IV): sequencing the most valuable type-strain genomes for metagenomic binning, comparative biology and taxonomic classification.</title>
        <authorList>
            <person name="Goeker M."/>
        </authorList>
    </citation>
    <scope>NUCLEOTIDE SEQUENCE [LARGE SCALE GENOMIC DNA]</scope>
    <source>
        <strain evidence="2 3">DSM 45361</strain>
    </source>
</reference>
<gene>
    <name evidence="2" type="ORF">EV186_11217</name>
</gene>
<keyword evidence="3" id="KW-1185">Reference proteome</keyword>
<dbReference type="Gene3D" id="1.25.40.10">
    <property type="entry name" value="Tetratricopeptide repeat domain"/>
    <property type="match status" value="1"/>
</dbReference>
<dbReference type="InterPro" id="IPR024983">
    <property type="entry name" value="CHAT_dom"/>
</dbReference>
<dbReference type="InterPro" id="IPR011990">
    <property type="entry name" value="TPR-like_helical_dom_sf"/>
</dbReference>
<organism evidence="2 3">
    <name type="scientific">Labedaea rhizosphaerae</name>
    <dbReference type="NCBI Taxonomy" id="598644"/>
    <lineage>
        <taxon>Bacteria</taxon>
        <taxon>Bacillati</taxon>
        <taxon>Actinomycetota</taxon>
        <taxon>Actinomycetes</taxon>
        <taxon>Pseudonocardiales</taxon>
        <taxon>Pseudonocardiaceae</taxon>
        <taxon>Labedaea</taxon>
    </lineage>
</organism>
<proteinExistence type="predicted"/>
<dbReference type="AlphaFoldDB" id="A0A4R6RTG5"/>